<dbReference type="AlphaFoldDB" id="A0A835LUI9"/>
<sequence length="100" mass="11856">QYMAPEVFKHQKYDKKVDVFSFAMILYEMLEGDPPMSNYKPYEAAKLTEQCWAADMNQRPSFFEILKKLEKIKGTLPTDHHWNLFTRFLRNGKAEISSFV</sequence>
<dbReference type="Proteomes" id="UP000631114">
    <property type="component" value="Unassembled WGS sequence"/>
</dbReference>
<protein>
    <recommendedName>
        <fullName evidence="1">Protein kinase domain-containing protein</fullName>
    </recommendedName>
</protein>
<dbReference type="InterPro" id="IPR050167">
    <property type="entry name" value="Ser_Thr_protein_kinase"/>
</dbReference>
<dbReference type="Gene3D" id="1.10.510.10">
    <property type="entry name" value="Transferase(Phosphotransferase) domain 1"/>
    <property type="match status" value="1"/>
</dbReference>
<comment type="caution">
    <text evidence="2">The sequence shown here is derived from an EMBL/GenBank/DDBJ whole genome shotgun (WGS) entry which is preliminary data.</text>
</comment>
<evidence type="ECO:0000313" key="2">
    <source>
        <dbReference type="EMBL" id="KAF9600011.1"/>
    </source>
</evidence>
<proteinExistence type="predicted"/>
<feature type="domain" description="Protein kinase" evidence="1">
    <location>
        <begin position="1"/>
        <end position="100"/>
    </location>
</feature>
<dbReference type="InterPro" id="IPR011009">
    <property type="entry name" value="Kinase-like_dom_sf"/>
</dbReference>
<dbReference type="GO" id="GO:0004672">
    <property type="term" value="F:protein kinase activity"/>
    <property type="evidence" value="ECO:0007669"/>
    <property type="project" value="InterPro"/>
</dbReference>
<reference evidence="2 3" key="1">
    <citation type="submission" date="2020-10" db="EMBL/GenBank/DDBJ databases">
        <title>The Coptis chinensis genome and diversification of protoberbering-type alkaloids.</title>
        <authorList>
            <person name="Wang B."/>
            <person name="Shu S."/>
            <person name="Song C."/>
            <person name="Liu Y."/>
        </authorList>
    </citation>
    <scope>NUCLEOTIDE SEQUENCE [LARGE SCALE GENOMIC DNA]</scope>
    <source>
        <strain evidence="2">HL-2020</strain>
        <tissue evidence="2">Leaf</tissue>
    </source>
</reference>
<dbReference type="GO" id="GO:0005524">
    <property type="term" value="F:ATP binding"/>
    <property type="evidence" value="ECO:0007669"/>
    <property type="project" value="InterPro"/>
</dbReference>
<keyword evidence="3" id="KW-1185">Reference proteome</keyword>
<feature type="non-terminal residue" evidence="2">
    <location>
        <position position="100"/>
    </location>
</feature>
<accession>A0A835LUI9</accession>
<dbReference type="Pfam" id="PF00069">
    <property type="entry name" value="Pkinase"/>
    <property type="match status" value="1"/>
</dbReference>
<evidence type="ECO:0000259" key="1">
    <source>
        <dbReference type="PROSITE" id="PS50011"/>
    </source>
</evidence>
<evidence type="ECO:0000313" key="3">
    <source>
        <dbReference type="Proteomes" id="UP000631114"/>
    </source>
</evidence>
<organism evidence="2 3">
    <name type="scientific">Coptis chinensis</name>
    <dbReference type="NCBI Taxonomy" id="261450"/>
    <lineage>
        <taxon>Eukaryota</taxon>
        <taxon>Viridiplantae</taxon>
        <taxon>Streptophyta</taxon>
        <taxon>Embryophyta</taxon>
        <taxon>Tracheophyta</taxon>
        <taxon>Spermatophyta</taxon>
        <taxon>Magnoliopsida</taxon>
        <taxon>Ranunculales</taxon>
        <taxon>Ranunculaceae</taxon>
        <taxon>Coptidoideae</taxon>
        <taxon>Coptis</taxon>
    </lineage>
</organism>
<name>A0A835LUI9_9MAGN</name>
<dbReference type="GO" id="GO:0005737">
    <property type="term" value="C:cytoplasm"/>
    <property type="evidence" value="ECO:0007669"/>
    <property type="project" value="TreeGrafter"/>
</dbReference>
<gene>
    <name evidence="2" type="ORF">IFM89_002484</name>
</gene>
<dbReference type="GO" id="GO:0007165">
    <property type="term" value="P:signal transduction"/>
    <property type="evidence" value="ECO:0007669"/>
    <property type="project" value="TreeGrafter"/>
</dbReference>
<dbReference type="PANTHER" id="PTHR23257:SF891">
    <property type="entry name" value="INTEGRIN-LINKED PROTEIN KINASE FAMILY"/>
    <property type="match status" value="1"/>
</dbReference>
<dbReference type="PROSITE" id="PS50011">
    <property type="entry name" value="PROTEIN_KINASE_DOM"/>
    <property type="match status" value="1"/>
</dbReference>
<dbReference type="PANTHER" id="PTHR23257">
    <property type="entry name" value="SERINE-THREONINE PROTEIN KINASE"/>
    <property type="match status" value="1"/>
</dbReference>
<dbReference type="SUPFAM" id="SSF56112">
    <property type="entry name" value="Protein kinase-like (PK-like)"/>
    <property type="match status" value="1"/>
</dbReference>
<dbReference type="OrthoDB" id="4062651at2759"/>
<dbReference type="EMBL" id="JADFTS010000006">
    <property type="protein sequence ID" value="KAF9600011.1"/>
    <property type="molecule type" value="Genomic_DNA"/>
</dbReference>
<dbReference type="InterPro" id="IPR000719">
    <property type="entry name" value="Prot_kinase_dom"/>
</dbReference>